<dbReference type="EC" id="2.4.1.-" evidence="5"/>
<evidence type="ECO:0000256" key="1">
    <source>
        <dbReference type="ARBA" id="ARBA00009995"/>
    </source>
</evidence>
<keyword evidence="9" id="KW-1185">Reference proteome</keyword>
<dbReference type="InterPro" id="IPR058980">
    <property type="entry name" value="Glyco_transf_N"/>
</dbReference>
<protein>
    <recommendedName>
        <fullName evidence="5">Glycosyltransferase</fullName>
        <ecNumber evidence="5">2.4.1.-</ecNumber>
    </recommendedName>
</protein>
<keyword evidence="6" id="KW-1133">Transmembrane helix</keyword>
<proteinExistence type="inferred from homology"/>
<dbReference type="PANTHER" id="PTHR48047:SF229">
    <property type="entry name" value="UDP-GLYCOSYLTRANSFERASE 73C3-RELATED"/>
    <property type="match status" value="1"/>
</dbReference>
<dbReference type="CDD" id="cd03784">
    <property type="entry name" value="GT1_Gtf-like"/>
    <property type="match status" value="1"/>
</dbReference>
<dbReference type="Gene3D" id="3.40.50.2000">
    <property type="entry name" value="Glycogen Phosphorylase B"/>
    <property type="match status" value="2"/>
</dbReference>
<sequence>MRIPMHGSNIKYLDPKCCQVLNLNLPGLGLQVIIILWPYNVDSLMSIRAPPSLFHKQHIFASCCIQFTSILPAMAQCHFVLFPFMAQGHLIPMVDIGRLLAQRGVIVTIVTTPLNAGRVKKSISRSDKSGHLIRVSQLRFPGNEVGLSDGVENIDMLHSVEDFFKFYTAVNKMEDAAQRLFEELTPRPACIISDMNLYYTHKIATRFRVPRISFHGFCCFALLCVHNVRYSKILEEVKSDSEYFTVPGLPEKVEFTEAQVPLVKVPVGPWEEIFGQIFEADRVSHGVIINTFEELESAYVEEYRKVKKAWCIGPVSLSHKDESDKAERGNRSSINEQQCLQWLDSQDPNSVIYACLGTISTIKSPELIELGLGLEASNKPFIWVLRGNDTTSNQVETWMKEDGFEERTRGRGLVVKGWAPQVLILSHPAIGGFLTHCGWNSTIEGVSAGVPLITLPFLGDQFCNQKLAVQILKTGVSLGVDKPTMFGDEKSGFVLNKERVQNAIHQLMDEGDEGIERRKRAKEFGVMAKKAVDIEGSSYCNITLFIQDIIQQSQKMSASST</sequence>
<dbReference type="GO" id="GO:0035251">
    <property type="term" value="F:UDP-glucosyltransferase activity"/>
    <property type="evidence" value="ECO:0007669"/>
    <property type="project" value="TreeGrafter"/>
</dbReference>
<dbReference type="Proteomes" id="UP000436088">
    <property type="component" value="Unassembled WGS sequence"/>
</dbReference>
<evidence type="ECO:0000313" key="9">
    <source>
        <dbReference type="Proteomes" id="UP000436088"/>
    </source>
</evidence>
<reference evidence="8" key="1">
    <citation type="submission" date="2019-09" db="EMBL/GenBank/DDBJ databases">
        <title>Draft genome information of white flower Hibiscus syriacus.</title>
        <authorList>
            <person name="Kim Y.-M."/>
        </authorList>
    </citation>
    <scope>NUCLEOTIDE SEQUENCE [LARGE SCALE GENOMIC DNA]</scope>
    <source>
        <strain evidence="8">YM2019G1</strain>
    </source>
</reference>
<keyword evidence="6" id="KW-0812">Transmembrane</keyword>
<evidence type="ECO:0000256" key="5">
    <source>
        <dbReference type="RuleBase" id="RU362057"/>
    </source>
</evidence>
<comment type="similarity">
    <text evidence="1 4">Belongs to the UDP-glycosyltransferase family.</text>
</comment>
<dbReference type="PROSITE" id="PS00375">
    <property type="entry name" value="UDPGT"/>
    <property type="match status" value="1"/>
</dbReference>
<dbReference type="FunFam" id="3.40.50.2000:FF:000047">
    <property type="entry name" value="Glycosyltransferase"/>
    <property type="match status" value="1"/>
</dbReference>
<evidence type="ECO:0000256" key="3">
    <source>
        <dbReference type="ARBA" id="ARBA00022679"/>
    </source>
</evidence>
<accession>A0A6A2ZMX2</accession>
<name>A0A6A2ZMX2_HIBSY</name>
<comment type="caution">
    <text evidence="8">The sequence shown here is derived from an EMBL/GenBank/DDBJ whole genome shotgun (WGS) entry which is preliminary data.</text>
</comment>
<feature type="domain" description="Glycosyltransferase N-terminal" evidence="7">
    <location>
        <begin position="79"/>
        <end position="315"/>
    </location>
</feature>
<evidence type="ECO:0000256" key="6">
    <source>
        <dbReference type="SAM" id="Phobius"/>
    </source>
</evidence>
<gene>
    <name evidence="8" type="ORF">F3Y22_tig00110833pilonHSYRG00202</name>
</gene>
<dbReference type="AlphaFoldDB" id="A0A6A2ZMX2"/>
<organism evidence="8 9">
    <name type="scientific">Hibiscus syriacus</name>
    <name type="common">Rose of Sharon</name>
    <dbReference type="NCBI Taxonomy" id="106335"/>
    <lineage>
        <taxon>Eukaryota</taxon>
        <taxon>Viridiplantae</taxon>
        <taxon>Streptophyta</taxon>
        <taxon>Embryophyta</taxon>
        <taxon>Tracheophyta</taxon>
        <taxon>Spermatophyta</taxon>
        <taxon>Magnoliopsida</taxon>
        <taxon>eudicotyledons</taxon>
        <taxon>Gunneridae</taxon>
        <taxon>Pentapetalae</taxon>
        <taxon>rosids</taxon>
        <taxon>malvids</taxon>
        <taxon>Malvales</taxon>
        <taxon>Malvaceae</taxon>
        <taxon>Malvoideae</taxon>
        <taxon>Hibiscus</taxon>
    </lineage>
</organism>
<dbReference type="InterPro" id="IPR035595">
    <property type="entry name" value="UDP_glycos_trans_CS"/>
</dbReference>
<dbReference type="PANTHER" id="PTHR48047">
    <property type="entry name" value="GLYCOSYLTRANSFERASE"/>
    <property type="match status" value="1"/>
</dbReference>
<evidence type="ECO:0000259" key="7">
    <source>
        <dbReference type="Pfam" id="PF26168"/>
    </source>
</evidence>
<dbReference type="Pfam" id="PF00201">
    <property type="entry name" value="UDPGT"/>
    <property type="match status" value="1"/>
</dbReference>
<evidence type="ECO:0000256" key="2">
    <source>
        <dbReference type="ARBA" id="ARBA00022676"/>
    </source>
</evidence>
<dbReference type="FunFam" id="3.40.50.2000:FF:000071">
    <property type="entry name" value="Glycosyltransferase"/>
    <property type="match status" value="1"/>
</dbReference>
<dbReference type="Pfam" id="PF26168">
    <property type="entry name" value="Glyco_transf_N"/>
    <property type="match status" value="1"/>
</dbReference>
<dbReference type="EMBL" id="VEPZ02001133">
    <property type="protein sequence ID" value="KAE8692512.1"/>
    <property type="molecule type" value="Genomic_DNA"/>
</dbReference>
<feature type="transmembrane region" description="Helical" evidence="6">
    <location>
        <begin position="20"/>
        <end position="39"/>
    </location>
</feature>
<evidence type="ECO:0000313" key="8">
    <source>
        <dbReference type="EMBL" id="KAE8692512.1"/>
    </source>
</evidence>
<keyword evidence="3 4" id="KW-0808">Transferase</keyword>
<dbReference type="SUPFAM" id="SSF53756">
    <property type="entry name" value="UDP-Glycosyltransferase/glycogen phosphorylase"/>
    <property type="match status" value="1"/>
</dbReference>
<evidence type="ECO:0000256" key="4">
    <source>
        <dbReference type="RuleBase" id="RU003718"/>
    </source>
</evidence>
<dbReference type="InterPro" id="IPR002213">
    <property type="entry name" value="UDP_glucos_trans"/>
</dbReference>
<keyword evidence="2 4" id="KW-0328">Glycosyltransferase</keyword>
<keyword evidence="6" id="KW-0472">Membrane</keyword>